<comment type="caution">
    <text evidence="1">The sequence shown here is derived from an EMBL/GenBank/DDBJ whole genome shotgun (WGS) entry which is preliminary data.</text>
</comment>
<reference evidence="1" key="2">
    <citation type="submission" date="2020-11" db="EMBL/GenBank/DDBJ databases">
        <authorList>
            <person name="McCartney M.A."/>
            <person name="Auch B."/>
            <person name="Kono T."/>
            <person name="Mallez S."/>
            <person name="Becker A."/>
            <person name="Gohl D.M."/>
            <person name="Silverstein K.A.T."/>
            <person name="Koren S."/>
            <person name="Bechman K.B."/>
            <person name="Herman A."/>
            <person name="Abrahante J.E."/>
            <person name="Garbe J."/>
        </authorList>
    </citation>
    <scope>NUCLEOTIDE SEQUENCE</scope>
    <source>
        <strain evidence="1">Duluth1</strain>
        <tissue evidence="1">Whole animal</tissue>
    </source>
</reference>
<proteinExistence type="predicted"/>
<sequence>MSILIQREPLSLESDVLSPFLLEYPAVPLNLDDPPDYTFIHLIFGPSDERRAHRRWKKQMAEGADLCLKCRHRRGLLIHAVVKTQEDLSMNR</sequence>
<dbReference type="Proteomes" id="UP000828390">
    <property type="component" value="Unassembled WGS sequence"/>
</dbReference>
<evidence type="ECO:0000313" key="1">
    <source>
        <dbReference type="EMBL" id="KAH3774126.1"/>
    </source>
</evidence>
<reference evidence="1" key="1">
    <citation type="journal article" date="2019" name="bioRxiv">
        <title>The Genome of the Zebra Mussel, Dreissena polymorpha: A Resource for Invasive Species Research.</title>
        <authorList>
            <person name="McCartney M.A."/>
            <person name="Auch B."/>
            <person name="Kono T."/>
            <person name="Mallez S."/>
            <person name="Zhang Y."/>
            <person name="Obille A."/>
            <person name="Becker A."/>
            <person name="Abrahante J.E."/>
            <person name="Garbe J."/>
            <person name="Badalamenti J.P."/>
            <person name="Herman A."/>
            <person name="Mangelson H."/>
            <person name="Liachko I."/>
            <person name="Sullivan S."/>
            <person name="Sone E.D."/>
            <person name="Koren S."/>
            <person name="Silverstein K.A.T."/>
            <person name="Beckman K.B."/>
            <person name="Gohl D.M."/>
        </authorList>
    </citation>
    <scope>NUCLEOTIDE SEQUENCE</scope>
    <source>
        <strain evidence="1">Duluth1</strain>
        <tissue evidence="1">Whole animal</tissue>
    </source>
</reference>
<accession>A0A9D4IG35</accession>
<evidence type="ECO:0000313" key="2">
    <source>
        <dbReference type="Proteomes" id="UP000828390"/>
    </source>
</evidence>
<gene>
    <name evidence="1" type="ORF">DPMN_175500</name>
</gene>
<name>A0A9D4IG35_DREPO</name>
<dbReference type="EMBL" id="JAIWYP010000009">
    <property type="protein sequence ID" value="KAH3774126.1"/>
    <property type="molecule type" value="Genomic_DNA"/>
</dbReference>
<organism evidence="1 2">
    <name type="scientific">Dreissena polymorpha</name>
    <name type="common">Zebra mussel</name>
    <name type="synonym">Mytilus polymorpha</name>
    <dbReference type="NCBI Taxonomy" id="45954"/>
    <lineage>
        <taxon>Eukaryota</taxon>
        <taxon>Metazoa</taxon>
        <taxon>Spiralia</taxon>
        <taxon>Lophotrochozoa</taxon>
        <taxon>Mollusca</taxon>
        <taxon>Bivalvia</taxon>
        <taxon>Autobranchia</taxon>
        <taxon>Heteroconchia</taxon>
        <taxon>Euheterodonta</taxon>
        <taxon>Imparidentia</taxon>
        <taxon>Neoheterodontei</taxon>
        <taxon>Myida</taxon>
        <taxon>Dreissenoidea</taxon>
        <taxon>Dreissenidae</taxon>
        <taxon>Dreissena</taxon>
    </lineage>
</organism>
<dbReference type="AlphaFoldDB" id="A0A9D4IG35"/>
<protein>
    <submittedName>
        <fullName evidence="1">Uncharacterized protein</fullName>
    </submittedName>
</protein>
<keyword evidence="2" id="KW-1185">Reference proteome</keyword>